<protein>
    <submittedName>
        <fullName evidence="2">Uncharacterized protein</fullName>
    </submittedName>
</protein>
<proteinExistence type="predicted"/>
<dbReference type="Proteomes" id="UP001497516">
    <property type="component" value="Chromosome 8"/>
</dbReference>
<dbReference type="AlphaFoldDB" id="A0AAV2GBP1"/>
<evidence type="ECO:0000313" key="3">
    <source>
        <dbReference type="Proteomes" id="UP001497516"/>
    </source>
</evidence>
<keyword evidence="3" id="KW-1185">Reference proteome</keyword>
<evidence type="ECO:0000256" key="1">
    <source>
        <dbReference type="SAM" id="MobiDB-lite"/>
    </source>
</evidence>
<dbReference type="PANTHER" id="PTHR35046">
    <property type="entry name" value="ZINC KNUCKLE (CCHC-TYPE) FAMILY PROTEIN"/>
    <property type="match status" value="1"/>
</dbReference>
<sequence>MENVAGAKKLVEGSTEAKQPRNCSKETSPAIIIKHREFDEQRDNLFHSRCEINGKIASLVIDGGSCANLISTYAVEKLELKTQKHPKPYHLTWLNEHGDLKVNKQVQIEFSLGNYSDSVLCDVVPMQNADILLGRPWQFDRRVIHDGWENSYTLKHDGKKIKLKPMSPDDVYADLKTMEERMNEGKGVKAQLWVQRNIGFNFMSFRKPRNEGFSLESTDQNDPCSAQKIPCFALITQNTEKPRHFDKFQDESSKPDGSEVLLEGEGILISEADDSAIPEDAQIEPLTRAAELCSSTTMVQSRREVQLVGATGATLTSTTNAHTSQIFPRNSSIELIDSNAALIANPNLEKLALKRVEYEAKTHEWVGATTAESMSIGSSESKGGTLRSCGIVQFATATPESKTPNLGFLNRNVKNNKGEKRESVSGFERDLICSNAWSRFLAAKGWFRCADISTKLQESQFPNFASWSPETGFNSPVSGDFKVLSGGKFGGNELERLRRRRGMEGVGIIPWSQFEPDGCEKLERKGVSKKAPNLEPSPEFLPAPASGILSSESGNLKSCVLGLFDRTDCLGKVHWSPKNLLKLKSWRTEANLRAEEEFDVQNFLPKSVFGQSSFDPIWDQFCCNFAKRSEQALRAKLFEEGEPDMIQIGHFYKSQLLAKEAIKVGKKNGRIWLSQIRVQGTYFGGMVLAIGLVEIQF</sequence>
<dbReference type="CDD" id="cd00303">
    <property type="entry name" value="retropepsin_like"/>
    <property type="match status" value="1"/>
</dbReference>
<reference evidence="2 3" key="1">
    <citation type="submission" date="2024-04" db="EMBL/GenBank/DDBJ databases">
        <authorList>
            <person name="Fracassetti M."/>
        </authorList>
    </citation>
    <scope>NUCLEOTIDE SEQUENCE [LARGE SCALE GENOMIC DNA]</scope>
</reference>
<accession>A0AAV2GBP1</accession>
<gene>
    <name evidence="2" type="ORF">LTRI10_LOCUS47260</name>
</gene>
<dbReference type="EMBL" id="OZ034821">
    <property type="protein sequence ID" value="CAL1407602.1"/>
    <property type="molecule type" value="Genomic_DNA"/>
</dbReference>
<feature type="region of interest" description="Disordered" evidence="1">
    <location>
        <begin position="1"/>
        <end position="26"/>
    </location>
</feature>
<dbReference type="InterPro" id="IPR021109">
    <property type="entry name" value="Peptidase_aspartic_dom_sf"/>
</dbReference>
<dbReference type="Gene3D" id="2.40.70.10">
    <property type="entry name" value="Acid Proteases"/>
    <property type="match status" value="1"/>
</dbReference>
<name>A0AAV2GBP1_9ROSI</name>
<dbReference type="PANTHER" id="PTHR35046:SF9">
    <property type="entry name" value="RNA-DIRECTED DNA POLYMERASE"/>
    <property type="match status" value="1"/>
</dbReference>
<evidence type="ECO:0000313" key="2">
    <source>
        <dbReference type="EMBL" id="CAL1407602.1"/>
    </source>
</evidence>
<organism evidence="2 3">
    <name type="scientific">Linum trigynum</name>
    <dbReference type="NCBI Taxonomy" id="586398"/>
    <lineage>
        <taxon>Eukaryota</taxon>
        <taxon>Viridiplantae</taxon>
        <taxon>Streptophyta</taxon>
        <taxon>Embryophyta</taxon>
        <taxon>Tracheophyta</taxon>
        <taxon>Spermatophyta</taxon>
        <taxon>Magnoliopsida</taxon>
        <taxon>eudicotyledons</taxon>
        <taxon>Gunneridae</taxon>
        <taxon>Pentapetalae</taxon>
        <taxon>rosids</taxon>
        <taxon>fabids</taxon>
        <taxon>Malpighiales</taxon>
        <taxon>Linaceae</taxon>
        <taxon>Linum</taxon>
    </lineage>
</organism>